<sequence length="242" mass="28026">MIRENEQILANDRRLCDYRMRSGDLLSVLEIHRKRWKSQLKQNEKKQRELIGNTILFSIYRAHLLCQERSVSSISVSMCTSHLNSVSVQFDSSTVTSSNVINRILRNLKSSRRFCLFLSSHESLLQNLQTVLPGATYLDMSLMKWKDSQMTSSLSKHVYSIVPTVFFNVSEVPPPEMYEILMKSEEKEVCFHNKSIELPDDILFVFVAKQLGHIPDQIRKLMEVIVVSSQLDPIEDTEKTEK</sequence>
<organism evidence="1 2">
    <name type="scientific">Caenorhabditis tropicalis</name>
    <dbReference type="NCBI Taxonomy" id="1561998"/>
    <lineage>
        <taxon>Eukaryota</taxon>
        <taxon>Metazoa</taxon>
        <taxon>Ecdysozoa</taxon>
        <taxon>Nematoda</taxon>
        <taxon>Chromadorea</taxon>
        <taxon>Rhabditida</taxon>
        <taxon>Rhabditina</taxon>
        <taxon>Rhabditomorpha</taxon>
        <taxon>Rhabditoidea</taxon>
        <taxon>Rhabditidae</taxon>
        <taxon>Peloderinae</taxon>
        <taxon>Caenorhabditis</taxon>
    </lineage>
</organism>
<dbReference type="AlphaFoldDB" id="A0A1I7TLZ9"/>
<evidence type="ECO:0000313" key="1">
    <source>
        <dbReference type="Proteomes" id="UP000095282"/>
    </source>
</evidence>
<reference evidence="2" key="1">
    <citation type="submission" date="2016-11" db="UniProtKB">
        <authorList>
            <consortium name="WormBaseParasite"/>
        </authorList>
    </citation>
    <scope>IDENTIFICATION</scope>
</reference>
<dbReference type="STRING" id="1561998.A0A1I7TLZ9"/>
<dbReference type="eggNOG" id="KOG3595">
    <property type="taxonomic scope" value="Eukaryota"/>
</dbReference>
<dbReference type="PANTHER" id="PTHR46454:SF17">
    <property type="entry name" value="DYNEIN HEAVY CHAIN LINKER DOMAIN-CONTAINING PROTEIN"/>
    <property type="match status" value="1"/>
</dbReference>
<keyword evidence="1" id="KW-1185">Reference proteome</keyword>
<protein>
    <submittedName>
        <fullName evidence="2">General transcription factor IIH subunit 4</fullName>
    </submittedName>
</protein>
<dbReference type="Proteomes" id="UP000095282">
    <property type="component" value="Unplaced"/>
</dbReference>
<dbReference type="WBParaSite" id="Csp11.Scaffold628.g7239.t1">
    <property type="protein sequence ID" value="Csp11.Scaffold628.g7239.t1"/>
    <property type="gene ID" value="Csp11.Scaffold628.g7239"/>
</dbReference>
<evidence type="ECO:0000313" key="2">
    <source>
        <dbReference type="WBParaSite" id="Csp11.Scaffold628.g7239.t1"/>
    </source>
</evidence>
<proteinExistence type="predicted"/>
<name>A0A1I7TLZ9_9PELO</name>
<accession>A0A1I7TLZ9</accession>
<dbReference type="PANTHER" id="PTHR46454">
    <property type="entry name" value="DYNEIN AXONEMAL HEAVY CHAIN 7-RELATED"/>
    <property type="match status" value="1"/>
</dbReference>